<reference evidence="1 2" key="1">
    <citation type="submission" date="2020-11" db="EMBL/GenBank/DDBJ databases">
        <authorList>
            <person name="Kim M.K."/>
        </authorList>
    </citation>
    <scope>NUCLEOTIDE SEQUENCE [LARGE SCALE GENOMIC DNA]</scope>
    <source>
        <strain evidence="1 2">BT439</strain>
    </source>
</reference>
<dbReference type="Proteomes" id="UP000645610">
    <property type="component" value="Unassembled WGS sequence"/>
</dbReference>
<sequence length="343" mass="35794">MPTEPLNCLESLVGLAPAALPCFPLPSGDTDWITASSRAGSAGGAVYVSQLAGLNFQPAKADPPTDVYDRLGKARNSAAAYVRTAIQQARGYGFGAALFSASGQLGKAGNGSVYQGAAALTLTTNYVEGGGYKVTALALQTTVTVADVAIQLDGVTVATITTNAPLQSITPFVIPFDGAVHQLVPVGLPDGVRPLTGQLFCTTGCNSMGPGTFGGSVARGLSGVTSSTPNAGFLLRVQEVCTAEDDVLCYATTASAELADSLARAVQAMAGYYFLMDLFSQANYSRYTLLDQKQMDYLANTQFKPYADQMIAWLSQPQGLGRLKHPCYTCQPNPYGPRLAKTA</sequence>
<protein>
    <submittedName>
        <fullName evidence="1">Uncharacterized protein</fullName>
    </submittedName>
</protein>
<dbReference type="RefSeq" id="WP_196285178.1">
    <property type="nucleotide sequence ID" value="NZ_JADQDP010000001.1"/>
</dbReference>
<proteinExistence type="predicted"/>
<gene>
    <name evidence="1" type="ORF">I2I01_04305</name>
</gene>
<name>A0A931BGI5_9BACT</name>
<dbReference type="AlphaFoldDB" id="A0A931BGI5"/>
<comment type="caution">
    <text evidence="1">The sequence shown here is derived from an EMBL/GenBank/DDBJ whole genome shotgun (WGS) entry which is preliminary data.</text>
</comment>
<evidence type="ECO:0000313" key="2">
    <source>
        <dbReference type="Proteomes" id="UP000645610"/>
    </source>
</evidence>
<dbReference type="EMBL" id="JADQDP010000001">
    <property type="protein sequence ID" value="MBF9140842.1"/>
    <property type="molecule type" value="Genomic_DNA"/>
</dbReference>
<keyword evidence="2" id="KW-1185">Reference proteome</keyword>
<accession>A0A931BGI5</accession>
<evidence type="ECO:0000313" key="1">
    <source>
        <dbReference type="EMBL" id="MBF9140842.1"/>
    </source>
</evidence>
<organism evidence="1 2">
    <name type="scientific">Hymenobacter properus</name>
    <dbReference type="NCBI Taxonomy" id="2791026"/>
    <lineage>
        <taxon>Bacteria</taxon>
        <taxon>Pseudomonadati</taxon>
        <taxon>Bacteroidota</taxon>
        <taxon>Cytophagia</taxon>
        <taxon>Cytophagales</taxon>
        <taxon>Hymenobacteraceae</taxon>
        <taxon>Hymenobacter</taxon>
    </lineage>
</organism>